<keyword evidence="3" id="KW-1185">Reference proteome</keyword>
<reference evidence="2 3" key="1">
    <citation type="submission" date="2015-02" db="EMBL/GenBank/DDBJ databases">
        <authorList>
            <person name="Ju K.-S."/>
            <person name="Doroghazi J.R."/>
            <person name="Metcalf W."/>
        </authorList>
    </citation>
    <scope>NUCLEOTIDE SEQUENCE [LARGE SCALE GENOMIC DNA]</scope>
    <source>
        <strain evidence="2 3">ATCC 31215</strain>
    </source>
</reference>
<dbReference type="EMBL" id="JZKH01000002">
    <property type="protein sequence ID" value="KJS63690.1"/>
    <property type="molecule type" value="Genomic_DNA"/>
</dbReference>
<name>A0A0F2TN23_STRR3</name>
<dbReference type="RefSeq" id="WP_157881967.1">
    <property type="nucleotide sequence ID" value="NZ_JZKH01000002.1"/>
</dbReference>
<gene>
    <name evidence="2" type="ORF">VM95_01475</name>
</gene>
<evidence type="ECO:0000313" key="2">
    <source>
        <dbReference type="EMBL" id="KJS63690.1"/>
    </source>
</evidence>
<dbReference type="Pfam" id="PF19690">
    <property type="entry name" value="DUF6191"/>
    <property type="match status" value="1"/>
</dbReference>
<protein>
    <submittedName>
        <fullName evidence="2">Uncharacterized protein</fullName>
    </submittedName>
</protein>
<evidence type="ECO:0000313" key="3">
    <source>
        <dbReference type="Proteomes" id="UP000033699"/>
    </source>
</evidence>
<dbReference type="InterPro" id="IPR045684">
    <property type="entry name" value="DUF6191"/>
</dbReference>
<feature type="region of interest" description="Disordered" evidence="1">
    <location>
        <begin position="73"/>
        <end position="100"/>
    </location>
</feature>
<sequence length="100" mass="10950">MSLPVLVPFLLASARYVVVRSGRPAGLARRLSARRRSATGLGLGATATEELHALFNANKRVQIEQRQTRLLLRDDDHGDGAPPRGLRIDLDNGTVTVPRR</sequence>
<dbReference type="Proteomes" id="UP000033699">
    <property type="component" value="Unassembled WGS sequence"/>
</dbReference>
<organism evidence="2 3">
    <name type="scientific">Streptomyces rubellomurinus (strain ATCC 31215)</name>
    <dbReference type="NCBI Taxonomy" id="359131"/>
    <lineage>
        <taxon>Bacteria</taxon>
        <taxon>Bacillati</taxon>
        <taxon>Actinomycetota</taxon>
        <taxon>Actinomycetes</taxon>
        <taxon>Kitasatosporales</taxon>
        <taxon>Streptomycetaceae</taxon>
        <taxon>Streptomyces</taxon>
    </lineage>
</organism>
<dbReference type="OrthoDB" id="3692692at2"/>
<evidence type="ECO:0000256" key="1">
    <source>
        <dbReference type="SAM" id="MobiDB-lite"/>
    </source>
</evidence>
<accession>A0A0F2TN23</accession>
<dbReference type="AlphaFoldDB" id="A0A0F2TN23"/>
<comment type="caution">
    <text evidence="2">The sequence shown here is derived from an EMBL/GenBank/DDBJ whole genome shotgun (WGS) entry which is preliminary data.</text>
</comment>
<dbReference type="PATRIC" id="fig|359131.3.peg.320"/>
<proteinExistence type="predicted"/>